<dbReference type="EMBL" id="JAAWWB010000028">
    <property type="protein sequence ID" value="KAG6747913.1"/>
    <property type="molecule type" value="Genomic_DNA"/>
</dbReference>
<gene>
    <name evidence="2" type="ORF">POTOM_047804</name>
</gene>
<proteinExistence type="predicted"/>
<name>A0A8X7Y7Y9_POPTO</name>
<dbReference type="Proteomes" id="UP000886885">
    <property type="component" value="Chromosome 14D"/>
</dbReference>
<evidence type="ECO:0000313" key="2">
    <source>
        <dbReference type="EMBL" id="KAG6747913.1"/>
    </source>
</evidence>
<dbReference type="SMART" id="SM00271">
    <property type="entry name" value="DnaJ"/>
    <property type="match status" value="1"/>
</dbReference>
<dbReference type="GO" id="GO:0030544">
    <property type="term" value="F:Hsp70 protein binding"/>
    <property type="evidence" value="ECO:0007669"/>
    <property type="project" value="InterPro"/>
</dbReference>
<dbReference type="OrthoDB" id="778537at2759"/>
<dbReference type="PROSITE" id="PS50076">
    <property type="entry name" value="DNAJ_2"/>
    <property type="match status" value="1"/>
</dbReference>
<dbReference type="GO" id="GO:0006457">
    <property type="term" value="P:protein folding"/>
    <property type="evidence" value="ECO:0007669"/>
    <property type="project" value="InterPro"/>
</dbReference>
<feature type="domain" description="J" evidence="1">
    <location>
        <begin position="7"/>
        <end position="71"/>
    </location>
</feature>
<dbReference type="PANTHER" id="PTHR43888">
    <property type="entry name" value="DNAJ-LIKE-2, ISOFORM A-RELATED"/>
    <property type="match status" value="1"/>
</dbReference>
<protein>
    <recommendedName>
        <fullName evidence="1">J domain-containing protein</fullName>
    </recommendedName>
</protein>
<dbReference type="InterPro" id="IPR044713">
    <property type="entry name" value="DNJA1/2-like"/>
</dbReference>
<dbReference type="InterPro" id="IPR001623">
    <property type="entry name" value="DnaJ_domain"/>
</dbReference>
<accession>A0A8X7Y7Y9</accession>
<dbReference type="CDD" id="cd06257">
    <property type="entry name" value="DnaJ"/>
    <property type="match status" value="1"/>
</dbReference>
<keyword evidence="3" id="KW-1185">Reference proteome</keyword>
<evidence type="ECO:0000259" key="1">
    <source>
        <dbReference type="PROSITE" id="PS50076"/>
    </source>
</evidence>
<dbReference type="AlphaFoldDB" id="A0A8X7Y7Y9"/>
<reference evidence="2" key="1">
    <citation type="journal article" date="2020" name="bioRxiv">
        <title>Hybrid origin of Populus tomentosa Carr. identified through genome sequencing and phylogenomic analysis.</title>
        <authorList>
            <person name="An X."/>
            <person name="Gao K."/>
            <person name="Chen Z."/>
            <person name="Li J."/>
            <person name="Yang X."/>
            <person name="Yang X."/>
            <person name="Zhou J."/>
            <person name="Guo T."/>
            <person name="Zhao T."/>
            <person name="Huang S."/>
            <person name="Miao D."/>
            <person name="Khan W.U."/>
            <person name="Rao P."/>
            <person name="Ye M."/>
            <person name="Lei B."/>
            <person name="Liao W."/>
            <person name="Wang J."/>
            <person name="Ji L."/>
            <person name="Li Y."/>
            <person name="Guo B."/>
            <person name="Mustafa N.S."/>
            <person name="Li S."/>
            <person name="Yun Q."/>
            <person name="Keller S.R."/>
            <person name="Mao J."/>
            <person name="Zhang R."/>
            <person name="Strauss S.H."/>
        </authorList>
    </citation>
    <scope>NUCLEOTIDE SEQUENCE</scope>
    <source>
        <strain evidence="2">GM15</strain>
        <tissue evidence="2">Leaf</tissue>
    </source>
</reference>
<dbReference type="InterPro" id="IPR002939">
    <property type="entry name" value="DnaJ_C"/>
</dbReference>
<dbReference type="Pfam" id="PF01556">
    <property type="entry name" value="DnaJ_C"/>
    <property type="match status" value="1"/>
</dbReference>
<comment type="caution">
    <text evidence="2">The sequence shown here is derived from an EMBL/GenBank/DDBJ whole genome shotgun (WGS) entry which is preliminary data.</text>
</comment>
<evidence type="ECO:0000313" key="3">
    <source>
        <dbReference type="Proteomes" id="UP000886885"/>
    </source>
</evidence>
<dbReference type="Pfam" id="PF00226">
    <property type="entry name" value="DnaJ"/>
    <property type="match status" value="1"/>
</dbReference>
<sequence length="248" mass="27821">MSDSNLNEFDMLDRFTMVGSGRASQDELKRAYRKAAIKNHHDKGGDPEKELSQAYEVLSDPDKREIYDQYGVDALKEGMGGGGGGHSPFDLFKSFFSRGGGSSIGRRLKQGEDGVHGFLRGLVQWNIHETLFLETFCVPNVKGELISEKDKCPLCRGNKVTQEKMVLVLEVHVEKGMQHGQKIVFEHQADEAVRDVVVLQLKEHPNSERKLDDLYVKRTISLTEALVGISQYKAINDMKECHIISDPS</sequence>
<organism evidence="2 3">
    <name type="scientific">Populus tomentosa</name>
    <name type="common">Chinese white poplar</name>
    <dbReference type="NCBI Taxonomy" id="118781"/>
    <lineage>
        <taxon>Eukaryota</taxon>
        <taxon>Viridiplantae</taxon>
        <taxon>Streptophyta</taxon>
        <taxon>Embryophyta</taxon>
        <taxon>Tracheophyta</taxon>
        <taxon>Spermatophyta</taxon>
        <taxon>Magnoliopsida</taxon>
        <taxon>eudicotyledons</taxon>
        <taxon>Gunneridae</taxon>
        <taxon>Pentapetalae</taxon>
        <taxon>rosids</taxon>
        <taxon>fabids</taxon>
        <taxon>Malpighiales</taxon>
        <taxon>Salicaceae</taxon>
        <taxon>Saliceae</taxon>
        <taxon>Populus</taxon>
    </lineage>
</organism>